<gene>
    <name evidence="1" type="ORF">Rifp1Sym_ac00010</name>
</gene>
<protein>
    <submittedName>
        <fullName evidence="1">Uncharacterized protein</fullName>
    </submittedName>
</protein>
<evidence type="ECO:0000313" key="1">
    <source>
        <dbReference type="EMBL" id="EGV52714.1"/>
    </source>
</evidence>
<organism evidence="1 2">
    <name type="scientific">endosymbiont of Riftia pachyptila</name>
    <name type="common">vent Ph05</name>
    <dbReference type="NCBI Taxonomy" id="1048808"/>
    <lineage>
        <taxon>Bacteria</taxon>
        <taxon>Pseudomonadati</taxon>
        <taxon>Pseudomonadota</taxon>
        <taxon>Gammaproteobacteria</taxon>
        <taxon>sulfur-oxidizing symbionts</taxon>
    </lineage>
</organism>
<dbReference type="AlphaFoldDB" id="G2D9D0"/>
<dbReference type="EMBL" id="AFOC01000003">
    <property type="protein sequence ID" value="EGV52714.1"/>
    <property type="molecule type" value="Genomic_DNA"/>
</dbReference>
<name>G2D9D0_9GAMM</name>
<accession>G2D9D0</accession>
<evidence type="ECO:0000313" key="2">
    <source>
        <dbReference type="Proteomes" id="UP000004491"/>
    </source>
</evidence>
<dbReference type="Proteomes" id="UP000004491">
    <property type="component" value="Unassembled WGS sequence"/>
</dbReference>
<comment type="caution">
    <text evidence="1">The sequence shown here is derived from an EMBL/GenBank/DDBJ whole genome shotgun (WGS) entry which is preliminary data.</text>
</comment>
<sequence>MMIGIVLETLQREHEQFARDTGEGEAGEVHNIETRTLQMDERLQRMEQMLAQISASQDAKKS</sequence>
<keyword evidence="2" id="KW-1185">Reference proteome</keyword>
<proteinExistence type="predicted"/>
<reference evidence="1" key="1">
    <citation type="journal article" date="2011" name="ISME J.">
        <title>The endosymbionts of the deep-sea tubeworms Riftia pachyptila and Tevnia jerichonana share an identical physiology as revealed by proteogenomic analyses.</title>
        <authorList>
            <person name="Gardebrecht A."/>
            <person name="Markert S."/>
            <person name="Felbeck H."/>
            <person name="Thuermer A."/>
            <person name="Albrecht D."/>
            <person name="Wollherr A."/>
            <person name="Kabisch J."/>
            <person name="Lehmann R."/>
            <person name="Daniel R."/>
            <person name="Liesegang H."/>
            <person name="Hecker M."/>
            <person name="Sievert S.M."/>
            <person name="Schweder T."/>
        </authorList>
    </citation>
    <scope>NUCLEOTIDE SEQUENCE [LARGE SCALE GENOMIC DNA]</scope>
</reference>